<feature type="chain" id="PRO_5004522915" description="Lipoprotein" evidence="1">
    <location>
        <begin position="24"/>
        <end position="454"/>
    </location>
</feature>
<evidence type="ECO:0000313" key="2">
    <source>
        <dbReference type="EMBL" id="EPF31692.1"/>
    </source>
</evidence>
<reference evidence="2 3" key="1">
    <citation type="submission" date="2013-04" db="EMBL/GenBank/DDBJ databases">
        <title>The Genome Sequence of Treponema maltophilum ATCC 51939.</title>
        <authorList>
            <consortium name="The Broad Institute Genomics Platform"/>
            <person name="Earl A."/>
            <person name="Ward D."/>
            <person name="Feldgarden M."/>
            <person name="Gevers D."/>
            <person name="Leonetti C."/>
            <person name="Blanton J.M."/>
            <person name="Dewhirst F.E."/>
            <person name="Izard J."/>
            <person name="Walker B."/>
            <person name="Young S."/>
            <person name="Zeng Q."/>
            <person name="Gargeya S."/>
            <person name="Fitzgerald M."/>
            <person name="Haas B."/>
            <person name="Abouelleil A."/>
            <person name="Allen A.W."/>
            <person name="Alvarado L."/>
            <person name="Arachchi H.M."/>
            <person name="Berlin A.M."/>
            <person name="Chapman S.B."/>
            <person name="Gainer-Dewar J."/>
            <person name="Goldberg J."/>
            <person name="Griggs A."/>
            <person name="Gujja S."/>
            <person name="Hansen M."/>
            <person name="Howarth C."/>
            <person name="Imamovic A."/>
            <person name="Ireland A."/>
            <person name="Larimer J."/>
            <person name="McCowan C."/>
            <person name="Murphy C."/>
            <person name="Pearson M."/>
            <person name="Poon T.W."/>
            <person name="Priest M."/>
            <person name="Roberts A."/>
            <person name="Saif S."/>
            <person name="Shea T."/>
            <person name="Sisk P."/>
            <person name="Sykes S."/>
            <person name="Wortman J."/>
            <person name="Nusbaum C."/>
            <person name="Birren B."/>
        </authorList>
    </citation>
    <scope>NUCLEOTIDE SEQUENCE [LARGE SCALE GENOMIC DNA]</scope>
    <source>
        <strain evidence="2 3">ATCC 51939</strain>
    </source>
</reference>
<keyword evidence="3" id="KW-1185">Reference proteome</keyword>
<dbReference type="HOGENOM" id="CLU_035715_3_0_12"/>
<proteinExistence type="predicted"/>
<keyword evidence="1" id="KW-0732">Signal</keyword>
<dbReference type="STRING" id="1125699.HMPREF9194_02043"/>
<protein>
    <recommendedName>
        <fullName evidence="4">Lipoprotein</fullName>
    </recommendedName>
</protein>
<dbReference type="AlphaFoldDB" id="S3KHJ0"/>
<gene>
    <name evidence="2" type="ORF">HMPREF9194_02043</name>
</gene>
<comment type="caution">
    <text evidence="2">The sequence shown here is derived from an EMBL/GenBank/DDBJ whole genome shotgun (WGS) entry which is preliminary data.</text>
</comment>
<feature type="signal peptide" evidence="1">
    <location>
        <begin position="1"/>
        <end position="23"/>
    </location>
</feature>
<evidence type="ECO:0000256" key="1">
    <source>
        <dbReference type="SAM" id="SignalP"/>
    </source>
</evidence>
<dbReference type="EMBL" id="ATFF01000006">
    <property type="protein sequence ID" value="EPF31692.1"/>
    <property type="molecule type" value="Genomic_DNA"/>
</dbReference>
<organism evidence="2 3">
    <name type="scientific">Treponema maltophilum ATCC 51939</name>
    <dbReference type="NCBI Taxonomy" id="1125699"/>
    <lineage>
        <taxon>Bacteria</taxon>
        <taxon>Pseudomonadati</taxon>
        <taxon>Spirochaetota</taxon>
        <taxon>Spirochaetia</taxon>
        <taxon>Spirochaetales</taxon>
        <taxon>Treponemataceae</taxon>
        <taxon>Treponema</taxon>
    </lineage>
</organism>
<evidence type="ECO:0008006" key="4">
    <source>
        <dbReference type="Google" id="ProtNLM"/>
    </source>
</evidence>
<dbReference type="RefSeq" id="WP_016526301.1">
    <property type="nucleotide sequence ID" value="NZ_KE332518.1"/>
</dbReference>
<name>S3KHJ0_TREMA</name>
<sequence>MKGFAHSLRYLCILICFASCVSADRAVYDAYLVSGDYEGARKRLEADKKSLYAGTDAVLYNLDSGMLAHFAGDYGASNERLSEAEKLMEYYYAKSVVQTVGSFILNDSLVDYAGEDYEDIYTNLFMALNYIQLHKIDDAFVEIRRFDNKLKLLSAKYEQAIFEANNQTERQLKEDGLSAYSPYSSYSESNKQSEFHNSAFARYVSLLLYRSEGRSDSVLIDKKYAESAFRMQRPLYPFPIPQAIDEEFRIPEGKARVNVLCFTGLSPAKREEVLRIPNPYGGLWFKIALPVMEMRPSKIAYAEIEAVGKSGKKTYGKLELLESIENIAEDTFRRKQALIYAKTFARALSKSITSSAVSAAVGAQDEGDGNMESLAVFIELLSGIFMEASERADTRGSRCFPANVWAGGLNVEPGVYTVNVSCYDKNGRLVYSGTKKDMGVTGSSLALAEFVCMR</sequence>
<dbReference type="OrthoDB" id="9769023at2"/>
<evidence type="ECO:0000313" key="3">
    <source>
        <dbReference type="Proteomes" id="UP000014541"/>
    </source>
</evidence>
<accession>S3KHJ0</accession>
<dbReference type="Proteomes" id="UP000014541">
    <property type="component" value="Unassembled WGS sequence"/>
</dbReference>
<dbReference type="eggNOG" id="COG3014">
    <property type="taxonomic scope" value="Bacteria"/>
</dbReference>
<dbReference type="PATRIC" id="fig|1125699.3.peg.2063"/>